<dbReference type="AlphaFoldDB" id="A0A7W7MPP7"/>
<dbReference type="RefSeq" id="WP_184992072.1">
    <property type="nucleotide sequence ID" value="NZ_BOMK01000001.1"/>
</dbReference>
<name>A0A7W7MPP7_9ACTN</name>
<proteinExistence type="predicted"/>
<dbReference type="EMBL" id="JACHNH010000001">
    <property type="protein sequence ID" value="MBB4761584.1"/>
    <property type="molecule type" value="Genomic_DNA"/>
</dbReference>
<evidence type="ECO:0000313" key="1">
    <source>
        <dbReference type="EMBL" id="MBB4761584.1"/>
    </source>
</evidence>
<sequence>MTVHFEIEGFLIPGDRVAYRAMNFGQPVQDRTPFRYVLRLPIGEFTARLAQKLDQCVAELREDYEKFGDDDDATTVALAAAGWPSAAALHHDHTDVMLLVMREYLYFDILNAYAPARDYDFLVNTVDDVVRDGDDIVVTGTGYERGEGNGPWRS</sequence>
<organism evidence="1 2">
    <name type="scientific">Actinoplanes digitatis</name>
    <dbReference type="NCBI Taxonomy" id="1868"/>
    <lineage>
        <taxon>Bacteria</taxon>
        <taxon>Bacillati</taxon>
        <taxon>Actinomycetota</taxon>
        <taxon>Actinomycetes</taxon>
        <taxon>Micromonosporales</taxon>
        <taxon>Micromonosporaceae</taxon>
        <taxon>Actinoplanes</taxon>
    </lineage>
</organism>
<accession>A0A7W7MPP7</accession>
<dbReference type="Proteomes" id="UP000578112">
    <property type="component" value="Unassembled WGS sequence"/>
</dbReference>
<keyword evidence="2" id="KW-1185">Reference proteome</keyword>
<protein>
    <submittedName>
        <fullName evidence="1">Uncharacterized protein</fullName>
    </submittedName>
</protein>
<reference evidence="1 2" key="1">
    <citation type="submission" date="2020-08" db="EMBL/GenBank/DDBJ databases">
        <title>Sequencing the genomes of 1000 actinobacteria strains.</title>
        <authorList>
            <person name="Klenk H.-P."/>
        </authorList>
    </citation>
    <scope>NUCLEOTIDE SEQUENCE [LARGE SCALE GENOMIC DNA]</scope>
    <source>
        <strain evidence="1 2">DSM 43149</strain>
    </source>
</reference>
<gene>
    <name evidence="1" type="ORF">BJ971_002140</name>
</gene>
<evidence type="ECO:0000313" key="2">
    <source>
        <dbReference type="Proteomes" id="UP000578112"/>
    </source>
</evidence>
<comment type="caution">
    <text evidence="1">The sequence shown here is derived from an EMBL/GenBank/DDBJ whole genome shotgun (WGS) entry which is preliminary data.</text>
</comment>